<evidence type="ECO:0000313" key="2">
    <source>
        <dbReference type="Proteomes" id="UP001597045"/>
    </source>
</evidence>
<evidence type="ECO:0008006" key="3">
    <source>
        <dbReference type="Google" id="ProtNLM"/>
    </source>
</evidence>
<comment type="caution">
    <text evidence="1">The sequence shown here is derived from an EMBL/GenBank/DDBJ whole genome shotgun (WGS) entry which is preliminary data.</text>
</comment>
<dbReference type="Proteomes" id="UP001597045">
    <property type="component" value="Unassembled WGS sequence"/>
</dbReference>
<evidence type="ECO:0000313" key="1">
    <source>
        <dbReference type="EMBL" id="MFD1051536.1"/>
    </source>
</evidence>
<reference evidence="2" key="1">
    <citation type="journal article" date="2019" name="Int. J. Syst. Evol. Microbiol.">
        <title>The Global Catalogue of Microorganisms (GCM) 10K type strain sequencing project: providing services to taxonomists for standard genome sequencing and annotation.</title>
        <authorList>
            <consortium name="The Broad Institute Genomics Platform"/>
            <consortium name="The Broad Institute Genome Sequencing Center for Infectious Disease"/>
            <person name="Wu L."/>
            <person name="Ma J."/>
        </authorList>
    </citation>
    <scope>NUCLEOTIDE SEQUENCE [LARGE SCALE GENOMIC DNA]</scope>
    <source>
        <strain evidence="2">JCM 31486</strain>
    </source>
</reference>
<protein>
    <recommendedName>
        <fullName evidence="3">Homeodomain-like domain-containing protein</fullName>
    </recommendedName>
</protein>
<proteinExistence type="predicted"/>
<name>A0ABW3MM40_9PSEU</name>
<keyword evidence="2" id="KW-1185">Reference proteome</keyword>
<sequence>MTPHEHVESQALIHSPDVAATVATRARIVLWHAEGRQKKEIAGLAGVSRSL</sequence>
<organism evidence="1 2">
    <name type="scientific">Kibdelosporangium lantanae</name>
    <dbReference type="NCBI Taxonomy" id="1497396"/>
    <lineage>
        <taxon>Bacteria</taxon>
        <taxon>Bacillati</taxon>
        <taxon>Actinomycetota</taxon>
        <taxon>Actinomycetes</taxon>
        <taxon>Pseudonocardiales</taxon>
        <taxon>Pseudonocardiaceae</taxon>
        <taxon>Kibdelosporangium</taxon>
    </lineage>
</organism>
<dbReference type="EMBL" id="JBHTIS010003671">
    <property type="protein sequence ID" value="MFD1051536.1"/>
    <property type="molecule type" value="Genomic_DNA"/>
</dbReference>
<accession>A0ABW3MM40</accession>
<gene>
    <name evidence="1" type="ORF">ACFQ1S_41295</name>
</gene>